<dbReference type="EMBL" id="JARKNE010000005">
    <property type="protein sequence ID" value="KAK5834096.1"/>
    <property type="molecule type" value="Genomic_DNA"/>
</dbReference>
<evidence type="ECO:0000313" key="1">
    <source>
        <dbReference type="EMBL" id="KAK5834096.1"/>
    </source>
</evidence>
<keyword evidence="2" id="KW-1185">Reference proteome</keyword>
<dbReference type="Proteomes" id="UP001358586">
    <property type="component" value="Chromosome 5"/>
</dbReference>
<accession>A0ABR0Q4Z5</accession>
<protein>
    <submittedName>
        <fullName evidence="1">Uncharacterized protein</fullName>
    </submittedName>
</protein>
<sequence length="130" mass="14507">MGAPTDSTLDLDEQISQLIQCKPLSEQQAKWLNKQLSKLWPFVAEVHTLAFCSGVLDSLAVELKASKDFSKLYGGIAILWLHISLNQPSVVYCLGSQQSWCKDEQRGSGLGARRRRCADEARGVRRSRKS</sequence>
<evidence type="ECO:0000313" key="2">
    <source>
        <dbReference type="Proteomes" id="UP001358586"/>
    </source>
</evidence>
<name>A0ABR0Q4Z5_GOSAR</name>
<reference evidence="1 2" key="1">
    <citation type="submission" date="2023-03" db="EMBL/GenBank/DDBJ databases">
        <title>WGS of Gossypium arboreum.</title>
        <authorList>
            <person name="Yu D."/>
        </authorList>
    </citation>
    <scope>NUCLEOTIDE SEQUENCE [LARGE SCALE GENOMIC DNA]</scope>
    <source>
        <tissue evidence="1">Leaf</tissue>
    </source>
</reference>
<comment type="caution">
    <text evidence="1">The sequence shown here is derived from an EMBL/GenBank/DDBJ whole genome shotgun (WGS) entry which is preliminary data.</text>
</comment>
<gene>
    <name evidence="1" type="ORF">PVK06_017969</name>
</gene>
<organism evidence="1 2">
    <name type="scientific">Gossypium arboreum</name>
    <name type="common">Tree cotton</name>
    <name type="synonym">Gossypium nanking</name>
    <dbReference type="NCBI Taxonomy" id="29729"/>
    <lineage>
        <taxon>Eukaryota</taxon>
        <taxon>Viridiplantae</taxon>
        <taxon>Streptophyta</taxon>
        <taxon>Embryophyta</taxon>
        <taxon>Tracheophyta</taxon>
        <taxon>Spermatophyta</taxon>
        <taxon>Magnoliopsida</taxon>
        <taxon>eudicotyledons</taxon>
        <taxon>Gunneridae</taxon>
        <taxon>Pentapetalae</taxon>
        <taxon>rosids</taxon>
        <taxon>malvids</taxon>
        <taxon>Malvales</taxon>
        <taxon>Malvaceae</taxon>
        <taxon>Malvoideae</taxon>
        <taxon>Gossypium</taxon>
    </lineage>
</organism>
<proteinExistence type="predicted"/>